<name>A0A8J5EYE4_ZINOF</name>
<feature type="region of interest" description="Disordered" evidence="9">
    <location>
        <begin position="15"/>
        <end position="89"/>
    </location>
</feature>
<dbReference type="InterPro" id="IPR003851">
    <property type="entry name" value="Znf_Dof"/>
</dbReference>
<dbReference type="GO" id="GO:0008270">
    <property type="term" value="F:zinc ion binding"/>
    <property type="evidence" value="ECO:0007669"/>
    <property type="project" value="UniProtKB-KW"/>
</dbReference>
<evidence type="ECO:0000313" key="12">
    <source>
        <dbReference type="Proteomes" id="UP000734854"/>
    </source>
</evidence>
<evidence type="ECO:0000313" key="11">
    <source>
        <dbReference type="EMBL" id="KAG6477234.1"/>
    </source>
</evidence>
<feature type="compositionally biased region" description="Basic and acidic residues" evidence="9">
    <location>
        <begin position="30"/>
        <end position="39"/>
    </location>
</feature>
<evidence type="ECO:0000256" key="8">
    <source>
        <dbReference type="PROSITE-ProRule" id="PRU00071"/>
    </source>
</evidence>
<proteinExistence type="predicted"/>
<dbReference type="GO" id="GO:0003700">
    <property type="term" value="F:DNA-binding transcription factor activity"/>
    <property type="evidence" value="ECO:0007669"/>
    <property type="project" value="InterPro"/>
</dbReference>
<protein>
    <recommendedName>
        <fullName evidence="10">Dof-type domain-containing protein</fullName>
    </recommendedName>
</protein>
<dbReference type="InterPro" id="IPR045174">
    <property type="entry name" value="Dof"/>
</dbReference>
<evidence type="ECO:0000256" key="2">
    <source>
        <dbReference type="ARBA" id="ARBA00022771"/>
    </source>
</evidence>
<keyword evidence="4" id="KW-0805">Transcription regulation</keyword>
<dbReference type="Pfam" id="PF02701">
    <property type="entry name" value="Zn_ribbon_Dof"/>
    <property type="match status" value="1"/>
</dbReference>
<dbReference type="PANTHER" id="PTHR31089">
    <property type="entry name" value="CYCLIC DOF FACTOR 2"/>
    <property type="match status" value="1"/>
</dbReference>
<comment type="subcellular location">
    <subcellularLocation>
        <location evidence="8">Nucleus</location>
    </subcellularLocation>
</comment>
<organism evidence="11 12">
    <name type="scientific">Zingiber officinale</name>
    <name type="common">Ginger</name>
    <name type="synonym">Amomum zingiber</name>
    <dbReference type="NCBI Taxonomy" id="94328"/>
    <lineage>
        <taxon>Eukaryota</taxon>
        <taxon>Viridiplantae</taxon>
        <taxon>Streptophyta</taxon>
        <taxon>Embryophyta</taxon>
        <taxon>Tracheophyta</taxon>
        <taxon>Spermatophyta</taxon>
        <taxon>Magnoliopsida</taxon>
        <taxon>Liliopsida</taxon>
        <taxon>Zingiberales</taxon>
        <taxon>Zingiberaceae</taxon>
        <taxon>Zingiber</taxon>
    </lineage>
</organism>
<sequence length="359" mass="39052">MPEIRDSAAAIKLFGKTITLRQGEVGEGGKPQDPHEETAPKTSQEETTDSQEKHECSNSPSVDQEDASTKKSPCDEQSIEGSNSKEKTLKKPDKILSCPRCKSMDTKFCYYNNYNVNQPRHFCKNCQRYWTAGGTMRNVPVGAGRRKNKNSCHYGHITIPESAHYPCLAPNGSVLSFGSNAPLRNTNSLITANEDDTSELALSGKVHESSQEAGTQLPCLTGSTWPYLWNTALPFCAPNVPIPVYHAAAYWSCAVPPGAWNTPWLSPVMTAGSTLGKHVRDGEDGCEQMNLARTFKIDDSEEVSKSSIRTMVSSASSGGGLLKAFQPKGGIKNHGFEVPSLLHANPAAFARSLHFQETS</sequence>
<evidence type="ECO:0000256" key="6">
    <source>
        <dbReference type="ARBA" id="ARBA00023163"/>
    </source>
</evidence>
<dbReference type="Proteomes" id="UP000734854">
    <property type="component" value="Unassembled WGS sequence"/>
</dbReference>
<keyword evidence="5 8" id="KW-0238">DNA-binding</keyword>
<dbReference type="EMBL" id="JACMSC010000018">
    <property type="protein sequence ID" value="KAG6477234.1"/>
    <property type="molecule type" value="Genomic_DNA"/>
</dbReference>
<evidence type="ECO:0000256" key="1">
    <source>
        <dbReference type="ARBA" id="ARBA00022723"/>
    </source>
</evidence>
<dbReference type="PANTHER" id="PTHR31089:SF75">
    <property type="entry name" value="CYCLIC DOF FACTOR 2"/>
    <property type="match status" value="1"/>
</dbReference>
<dbReference type="AlphaFoldDB" id="A0A8J5EYE4"/>
<dbReference type="PROSITE" id="PS50884">
    <property type="entry name" value="ZF_DOF_2"/>
    <property type="match status" value="1"/>
</dbReference>
<keyword evidence="12" id="KW-1185">Reference proteome</keyword>
<keyword evidence="7 8" id="KW-0539">Nucleus</keyword>
<keyword evidence="3" id="KW-0862">Zinc</keyword>
<feature type="domain" description="Dof-type" evidence="10">
    <location>
        <begin position="96"/>
        <end position="150"/>
    </location>
</feature>
<evidence type="ECO:0000259" key="10">
    <source>
        <dbReference type="PROSITE" id="PS50884"/>
    </source>
</evidence>
<evidence type="ECO:0000256" key="7">
    <source>
        <dbReference type="ARBA" id="ARBA00023242"/>
    </source>
</evidence>
<keyword evidence="6" id="KW-0804">Transcription</keyword>
<dbReference type="GO" id="GO:0003677">
    <property type="term" value="F:DNA binding"/>
    <property type="evidence" value="ECO:0007669"/>
    <property type="project" value="UniProtKB-UniRule"/>
</dbReference>
<dbReference type="OrthoDB" id="1927254at2759"/>
<evidence type="ECO:0000256" key="4">
    <source>
        <dbReference type="ARBA" id="ARBA00023015"/>
    </source>
</evidence>
<evidence type="ECO:0000256" key="5">
    <source>
        <dbReference type="ARBA" id="ARBA00023125"/>
    </source>
</evidence>
<accession>A0A8J5EYE4</accession>
<reference evidence="11 12" key="1">
    <citation type="submission" date="2020-08" db="EMBL/GenBank/DDBJ databases">
        <title>Plant Genome Project.</title>
        <authorList>
            <person name="Zhang R.-G."/>
        </authorList>
    </citation>
    <scope>NUCLEOTIDE SEQUENCE [LARGE SCALE GENOMIC DNA]</scope>
    <source>
        <tissue evidence="11">Rhizome</tissue>
    </source>
</reference>
<gene>
    <name evidence="11" type="ORF">ZIOFF_066486</name>
</gene>
<dbReference type="GO" id="GO:0005634">
    <property type="term" value="C:nucleus"/>
    <property type="evidence" value="ECO:0007669"/>
    <property type="project" value="UniProtKB-SubCell"/>
</dbReference>
<keyword evidence="2 8" id="KW-0863">Zinc-finger</keyword>
<comment type="caution">
    <text evidence="11">The sequence shown here is derived from an EMBL/GenBank/DDBJ whole genome shotgun (WGS) entry which is preliminary data.</text>
</comment>
<evidence type="ECO:0000256" key="3">
    <source>
        <dbReference type="ARBA" id="ARBA00022833"/>
    </source>
</evidence>
<keyword evidence="1" id="KW-0479">Metal-binding</keyword>
<evidence type="ECO:0000256" key="9">
    <source>
        <dbReference type="SAM" id="MobiDB-lite"/>
    </source>
</evidence>
<dbReference type="PROSITE" id="PS01361">
    <property type="entry name" value="ZF_DOF_1"/>
    <property type="match status" value="1"/>
</dbReference>